<dbReference type="PROSITE" id="PS00018">
    <property type="entry name" value="EF_HAND_1"/>
    <property type="match status" value="1"/>
</dbReference>
<protein>
    <recommendedName>
        <fullName evidence="3">EF-hand domain-containing protein</fullName>
    </recommendedName>
</protein>
<dbReference type="HOGENOM" id="CLU_2838337_0_0_1"/>
<dbReference type="InterPro" id="IPR018247">
    <property type="entry name" value="EF_Hand_1_Ca_BS"/>
</dbReference>
<organism evidence="2">
    <name type="scientific">Spathaspora passalidarum (strain NRRL Y-27907 / 11-Y1)</name>
    <dbReference type="NCBI Taxonomy" id="619300"/>
    <lineage>
        <taxon>Eukaryota</taxon>
        <taxon>Fungi</taxon>
        <taxon>Dikarya</taxon>
        <taxon>Ascomycota</taxon>
        <taxon>Saccharomycotina</taxon>
        <taxon>Pichiomycetes</taxon>
        <taxon>Debaryomycetaceae</taxon>
        <taxon>Spathaspora</taxon>
    </lineage>
</organism>
<accession>G3AMC8</accession>
<gene>
    <name evidence="1" type="ORF">SPAPADRAFT_60129</name>
</gene>
<dbReference type="RefSeq" id="XP_007374295.1">
    <property type="nucleotide sequence ID" value="XM_007374233.1"/>
</dbReference>
<dbReference type="InParanoid" id="G3AMC8"/>
<evidence type="ECO:0000313" key="1">
    <source>
        <dbReference type="EMBL" id="EGW32780.1"/>
    </source>
</evidence>
<reference evidence="1 2" key="1">
    <citation type="journal article" date="2011" name="Proc. Natl. Acad. Sci. U.S.A.">
        <title>Comparative genomics of xylose-fermenting fungi for enhanced biofuel production.</title>
        <authorList>
            <person name="Wohlbach D.J."/>
            <person name="Kuo A."/>
            <person name="Sato T.K."/>
            <person name="Potts K.M."/>
            <person name="Salamov A.A."/>
            <person name="LaButti K.M."/>
            <person name="Sun H."/>
            <person name="Clum A."/>
            <person name="Pangilinan J.L."/>
            <person name="Lindquist E.A."/>
            <person name="Lucas S."/>
            <person name="Lapidus A."/>
            <person name="Jin M."/>
            <person name="Gunawan C."/>
            <person name="Balan V."/>
            <person name="Dale B.E."/>
            <person name="Jeffries T.W."/>
            <person name="Zinkel R."/>
            <person name="Barry K.W."/>
            <person name="Grigoriev I.V."/>
            <person name="Gasch A.P."/>
        </authorList>
    </citation>
    <scope>NUCLEOTIDE SEQUENCE [LARGE SCALE GENOMIC DNA]</scope>
    <source>
        <strain evidence="2">NRRL Y-27907 / 11-Y1</strain>
    </source>
</reference>
<dbReference type="EMBL" id="GL996501">
    <property type="protein sequence ID" value="EGW32780.1"/>
    <property type="molecule type" value="Genomic_DNA"/>
</dbReference>
<proteinExistence type="predicted"/>
<sequence>MPSIRSNWELHTIQDTYITDQKYQSVINPEDLTTIYAENNFNRLFFDLNRDRNVSPRELDHVCAAI</sequence>
<dbReference type="KEGG" id="spaa:SPAPADRAFT_60129"/>
<evidence type="ECO:0000313" key="2">
    <source>
        <dbReference type="Proteomes" id="UP000000709"/>
    </source>
</evidence>
<name>G3AMC8_SPAPN</name>
<dbReference type="GeneID" id="18873230"/>
<evidence type="ECO:0008006" key="3">
    <source>
        <dbReference type="Google" id="ProtNLM"/>
    </source>
</evidence>
<dbReference type="AlphaFoldDB" id="G3AMC8"/>
<keyword evidence="2" id="KW-1185">Reference proteome</keyword>
<dbReference type="Proteomes" id="UP000000709">
    <property type="component" value="Unassembled WGS sequence"/>
</dbReference>
<feature type="non-terminal residue" evidence="1">
    <location>
        <position position="66"/>
    </location>
</feature>